<dbReference type="AlphaFoldDB" id="A0A7Z2ZVZ0"/>
<sequence length="229" mass="24742">MAIAALCAAALYRHDGAIPDAPRQAQPGPAPTPAAPTAQPPAPLPSPSAQLFTTEDGSLIVDPGLLDTIEFFLVVHPGRGIAGLNDFLAQRLPAAARREALRIAADYQVYMKEYDAVLAAHNLQAHAVPVASVDLARIDAWARQRSRLRQTMFGIDVARRWFDNDDVRLAQAIEELRHGATAAGATEPGPDPRHAPGPALLRDEAAQRALYLQRLLDDATTSFRERLGR</sequence>
<feature type="region of interest" description="Disordered" evidence="1">
    <location>
        <begin position="18"/>
        <end position="49"/>
    </location>
</feature>
<accession>A0A7Z2ZVZ0</accession>
<protein>
    <recommendedName>
        <fullName evidence="4">Lipase modulator</fullName>
    </recommendedName>
</protein>
<reference evidence="2 3" key="1">
    <citation type="submission" date="2020-04" db="EMBL/GenBank/DDBJ databases">
        <title>Genome sequencing of novel species.</title>
        <authorList>
            <person name="Heo J."/>
            <person name="Kim S.-J."/>
            <person name="Kim J.-S."/>
            <person name="Hong S.-B."/>
            <person name="Kwon S.-W."/>
        </authorList>
    </citation>
    <scope>NUCLEOTIDE SEQUENCE [LARGE SCALE GENOMIC DNA]</scope>
    <source>
        <strain evidence="2 3">GN2-R2</strain>
    </source>
</reference>
<dbReference type="KEGG" id="mfy:HH212_23525"/>
<feature type="compositionally biased region" description="Pro residues" evidence="1">
    <location>
        <begin position="28"/>
        <end position="46"/>
    </location>
</feature>
<name>A0A7Z2ZVZ0_9BURK</name>
<dbReference type="EMBL" id="CP051685">
    <property type="protein sequence ID" value="QJE02622.1"/>
    <property type="molecule type" value="Genomic_DNA"/>
</dbReference>
<dbReference type="Proteomes" id="UP000502415">
    <property type="component" value="Chromosome"/>
</dbReference>
<keyword evidence="3" id="KW-1185">Reference proteome</keyword>
<dbReference type="SUPFAM" id="SSF158855">
    <property type="entry name" value="Lipase chaperone-like"/>
    <property type="match status" value="1"/>
</dbReference>
<proteinExistence type="predicted"/>
<evidence type="ECO:0008006" key="4">
    <source>
        <dbReference type="Google" id="ProtNLM"/>
    </source>
</evidence>
<evidence type="ECO:0000313" key="2">
    <source>
        <dbReference type="EMBL" id="QJE02622.1"/>
    </source>
</evidence>
<organism evidence="2 3">
    <name type="scientific">Massilia forsythiae</name>
    <dbReference type="NCBI Taxonomy" id="2728020"/>
    <lineage>
        <taxon>Bacteria</taxon>
        <taxon>Pseudomonadati</taxon>
        <taxon>Pseudomonadota</taxon>
        <taxon>Betaproteobacteria</taxon>
        <taxon>Burkholderiales</taxon>
        <taxon>Oxalobacteraceae</taxon>
        <taxon>Telluria group</taxon>
        <taxon>Massilia</taxon>
    </lineage>
</organism>
<evidence type="ECO:0000256" key="1">
    <source>
        <dbReference type="SAM" id="MobiDB-lite"/>
    </source>
</evidence>
<dbReference type="RefSeq" id="WP_170204704.1">
    <property type="nucleotide sequence ID" value="NZ_CP051685.1"/>
</dbReference>
<gene>
    <name evidence="2" type="ORF">HH212_23525</name>
</gene>
<evidence type="ECO:0000313" key="3">
    <source>
        <dbReference type="Proteomes" id="UP000502415"/>
    </source>
</evidence>